<evidence type="ECO:0000256" key="1">
    <source>
        <dbReference type="SAM" id="Phobius"/>
    </source>
</evidence>
<evidence type="ECO:0008006" key="4">
    <source>
        <dbReference type="Google" id="ProtNLM"/>
    </source>
</evidence>
<keyword evidence="1" id="KW-0812">Transmembrane</keyword>
<evidence type="ECO:0000313" key="3">
    <source>
        <dbReference type="Proteomes" id="UP001597319"/>
    </source>
</evidence>
<gene>
    <name evidence="2" type="ORF">ACFSR1_01205</name>
</gene>
<keyword evidence="3" id="KW-1185">Reference proteome</keyword>
<comment type="caution">
    <text evidence="2">The sequence shown here is derived from an EMBL/GenBank/DDBJ whole genome shotgun (WGS) entry which is preliminary data.</text>
</comment>
<organism evidence="2 3">
    <name type="scientific">Aquimarina rubra</name>
    <dbReference type="NCBI Taxonomy" id="1920033"/>
    <lineage>
        <taxon>Bacteria</taxon>
        <taxon>Pseudomonadati</taxon>
        <taxon>Bacteroidota</taxon>
        <taxon>Flavobacteriia</taxon>
        <taxon>Flavobacteriales</taxon>
        <taxon>Flavobacteriaceae</taxon>
        <taxon>Aquimarina</taxon>
    </lineage>
</organism>
<accession>A0ABW5L9R4</accession>
<protein>
    <recommendedName>
        <fullName evidence="4">Tetratricopeptide repeat protein</fullName>
    </recommendedName>
</protein>
<dbReference type="EMBL" id="JBHULE010000002">
    <property type="protein sequence ID" value="MFD2561264.1"/>
    <property type="molecule type" value="Genomic_DNA"/>
</dbReference>
<dbReference type="Gene3D" id="1.25.40.10">
    <property type="entry name" value="Tetratricopeptide repeat domain"/>
    <property type="match status" value="1"/>
</dbReference>
<keyword evidence="1" id="KW-1133">Transmembrane helix</keyword>
<evidence type="ECO:0000313" key="2">
    <source>
        <dbReference type="EMBL" id="MFD2561264.1"/>
    </source>
</evidence>
<name>A0ABW5L9R4_9FLAO</name>
<dbReference type="InterPro" id="IPR011990">
    <property type="entry name" value="TPR-like_helical_dom_sf"/>
</dbReference>
<dbReference type="RefSeq" id="WP_378288825.1">
    <property type="nucleotide sequence ID" value="NZ_JBHULE010000002.1"/>
</dbReference>
<proteinExistence type="predicted"/>
<reference evidence="3" key="1">
    <citation type="journal article" date="2019" name="Int. J. Syst. Evol. Microbiol.">
        <title>The Global Catalogue of Microorganisms (GCM) 10K type strain sequencing project: providing services to taxonomists for standard genome sequencing and annotation.</title>
        <authorList>
            <consortium name="The Broad Institute Genomics Platform"/>
            <consortium name="The Broad Institute Genome Sequencing Center for Infectious Disease"/>
            <person name="Wu L."/>
            <person name="Ma J."/>
        </authorList>
    </citation>
    <scope>NUCLEOTIDE SEQUENCE [LARGE SCALE GENOMIC DNA]</scope>
    <source>
        <strain evidence="3">KCTC 52274</strain>
    </source>
</reference>
<dbReference type="Proteomes" id="UP001597319">
    <property type="component" value="Unassembled WGS sequence"/>
</dbReference>
<keyword evidence="1" id="KW-0472">Membrane</keyword>
<feature type="transmembrane region" description="Helical" evidence="1">
    <location>
        <begin position="73"/>
        <end position="92"/>
    </location>
</feature>
<sequence>MFGGGSVQGMITSLSNNKKLLRSKRLFQKERTFLNTKKESLKATEGKLNFKKASQEELLQIGKKIRKQNRKENTILIGIAILIISVFTYFTINVIRQNSIDKESIQVLKFQEKEKQFLVLINKGDEWFEKGKWYNSIFYYEKAKEIFPKNYDINYRLVRSYSFECESEFQNCHEAKKLLDKLFLMFPDKEKDLLEIKGKLEYEY</sequence>
<dbReference type="SUPFAM" id="SSF48452">
    <property type="entry name" value="TPR-like"/>
    <property type="match status" value="1"/>
</dbReference>